<evidence type="ECO:0000313" key="2">
    <source>
        <dbReference type="EMBL" id="MST73718.1"/>
    </source>
</evidence>
<dbReference type="AlphaFoldDB" id="A0A6L5YN71"/>
<protein>
    <recommendedName>
        <fullName evidence="4">ATP synthase I chain</fullName>
    </recommendedName>
</protein>
<evidence type="ECO:0000256" key="1">
    <source>
        <dbReference type="SAM" id="Phobius"/>
    </source>
</evidence>
<dbReference type="EMBL" id="VUNI01000002">
    <property type="protein sequence ID" value="MST73718.1"/>
    <property type="molecule type" value="Genomic_DNA"/>
</dbReference>
<keyword evidence="1" id="KW-0472">Membrane</keyword>
<reference evidence="2 3" key="1">
    <citation type="submission" date="2019-08" db="EMBL/GenBank/DDBJ databases">
        <title>In-depth cultivation of the pig gut microbiome towards novel bacterial diversity and tailored functional studies.</title>
        <authorList>
            <person name="Wylensek D."/>
            <person name="Hitch T.C.A."/>
            <person name="Clavel T."/>
        </authorList>
    </citation>
    <scope>NUCLEOTIDE SEQUENCE [LARGE SCALE GENOMIC DNA]</scope>
    <source>
        <strain evidence="2 3">MUC/MUC-530-WT-4D</strain>
    </source>
</reference>
<evidence type="ECO:0008006" key="4">
    <source>
        <dbReference type="Google" id="ProtNLM"/>
    </source>
</evidence>
<proteinExistence type="predicted"/>
<feature type="transmembrane region" description="Helical" evidence="1">
    <location>
        <begin position="37"/>
        <end position="59"/>
    </location>
</feature>
<dbReference type="Proteomes" id="UP000474024">
    <property type="component" value="Unassembled WGS sequence"/>
</dbReference>
<keyword evidence="1" id="KW-1133">Transmembrane helix</keyword>
<evidence type="ECO:0000313" key="3">
    <source>
        <dbReference type="Proteomes" id="UP000474024"/>
    </source>
</evidence>
<feature type="transmembrane region" description="Helical" evidence="1">
    <location>
        <begin position="80"/>
        <end position="96"/>
    </location>
</feature>
<gene>
    <name evidence="2" type="ORF">FYJ75_01545</name>
</gene>
<keyword evidence="3" id="KW-1185">Reference proteome</keyword>
<sequence length="138" mass="15215">MLRRMNNALPGLVIGIIVYGIVIQFTGVWFVADKLRYSTGLWIGIAAAIGMAINLATVIRDSVEMESTEGANRRIITKSVLRYVIVVILFFILGYFKLGNLFTAFIGVFGLKVSAYLQPVFYRLADRISGGSEQASES</sequence>
<organism evidence="2 3">
    <name type="scientific">Roseburia porci</name>
    <dbReference type="NCBI Taxonomy" id="2605790"/>
    <lineage>
        <taxon>Bacteria</taxon>
        <taxon>Bacillati</taxon>
        <taxon>Bacillota</taxon>
        <taxon>Clostridia</taxon>
        <taxon>Lachnospirales</taxon>
        <taxon>Lachnospiraceae</taxon>
        <taxon>Roseburia</taxon>
    </lineage>
</organism>
<comment type="caution">
    <text evidence="2">The sequence shown here is derived from an EMBL/GenBank/DDBJ whole genome shotgun (WGS) entry which is preliminary data.</text>
</comment>
<feature type="transmembrane region" description="Helical" evidence="1">
    <location>
        <begin position="12"/>
        <end position="31"/>
    </location>
</feature>
<accession>A0A6L5YN71</accession>
<name>A0A6L5YN71_9FIRM</name>
<keyword evidence="1" id="KW-0812">Transmembrane</keyword>